<comment type="caution">
    <text evidence="9">The sequence shown here is derived from an EMBL/GenBank/DDBJ whole genome shotgun (WGS) entry which is preliminary data.</text>
</comment>
<evidence type="ECO:0000256" key="7">
    <source>
        <dbReference type="SAM" id="Phobius"/>
    </source>
</evidence>
<feature type="transmembrane region" description="Helical" evidence="7">
    <location>
        <begin position="201"/>
        <end position="224"/>
    </location>
</feature>
<organism evidence="9 10">
    <name type="scientific">Pontibacillus salicampi</name>
    <dbReference type="NCBI Taxonomy" id="1449801"/>
    <lineage>
        <taxon>Bacteria</taxon>
        <taxon>Bacillati</taxon>
        <taxon>Bacillota</taxon>
        <taxon>Bacilli</taxon>
        <taxon>Bacillales</taxon>
        <taxon>Bacillaceae</taxon>
        <taxon>Pontibacillus</taxon>
    </lineage>
</organism>
<reference evidence="9 10" key="1">
    <citation type="submission" date="2024-09" db="EMBL/GenBank/DDBJ databases">
        <authorList>
            <person name="Sun Q."/>
            <person name="Mori K."/>
        </authorList>
    </citation>
    <scope>NUCLEOTIDE SEQUENCE [LARGE SCALE GENOMIC DNA]</scope>
    <source>
        <strain evidence="9 10">NCAIM B.02529</strain>
    </source>
</reference>
<dbReference type="RefSeq" id="WP_377350480.1">
    <property type="nucleotide sequence ID" value="NZ_JBHLTP010000013.1"/>
</dbReference>
<dbReference type="InterPro" id="IPR050448">
    <property type="entry name" value="OpgB/LTA_synthase_biosynth"/>
</dbReference>
<dbReference type="Pfam" id="PF00884">
    <property type="entry name" value="Sulfatase"/>
    <property type="match status" value="1"/>
</dbReference>
<dbReference type="InterPro" id="IPR017850">
    <property type="entry name" value="Alkaline_phosphatase_core_sf"/>
</dbReference>
<sequence length="694" mass="79173">MKQALRTIAKGVTIVEFHLFLTTLLVMVIHLSIFQMNIQEQIDWIQANTRVFALILAGVFLASLLLARYSLRFFTYISSSTKRTRLTSVLAIIFSSILSAILVNFFFQIANQLFQVDAAIDWIQENSSIFLVSSIYLALFALGLYLLIGNVHVTHLLYLTVGAGLAYAHYNKMKFRSEPLYPSDFNQIAHVGDVIPMISEYLSIGLLLLIAAAIILLAVLIPFLPKGKMVWWSRLAVLPIVAFLLYSFTYYESTYANKVIDKMEVSLIPWNQVQNYKTNGFVVSFLYNMQGNQFAKPDEYDKKRVTDITKSLPLSGAYSTASATPGFKQSPNVIFLMSETFWDPTKLENLQFSEDPMPYIRSLMKEYPSGQILSPSFGGGTANVEFEALTGMSTSFLKTGTTPYQEMVTGQDPFPTIASTYKQHGYDTTAFHPYKRVYYKRPNVYEQFGFDAFVSKEGFEHTDKNGGKYISDAALTKEMIQHLEKTDEPSFMHVVSMQNHFPYDGKQYEEMRIDVEGLSSKYEPMMEEFAEGIKRTDEATKQLVEQLEQLDEPTLVVFWGDHLPILGSDKALYKEARFTEGKSEEQAEVLYHETPLFFYANYPIQKKELGTISPIYLPSLALEYSGTPKPPFYDFLSELKQDLPGIQKRIKLDEHGNILTKLPKKELALLSHYKLLEYDLLDGQQYTEEELFSQ</sequence>
<evidence type="ECO:0000256" key="6">
    <source>
        <dbReference type="ARBA" id="ARBA00023136"/>
    </source>
</evidence>
<evidence type="ECO:0000256" key="5">
    <source>
        <dbReference type="ARBA" id="ARBA00022989"/>
    </source>
</evidence>
<evidence type="ECO:0000256" key="1">
    <source>
        <dbReference type="ARBA" id="ARBA00004651"/>
    </source>
</evidence>
<accession>A0ABV6LSL7</accession>
<feature type="transmembrane region" description="Helical" evidence="7">
    <location>
        <begin position="89"/>
        <end position="109"/>
    </location>
</feature>
<feature type="transmembrane region" description="Helical" evidence="7">
    <location>
        <begin position="51"/>
        <end position="69"/>
    </location>
</feature>
<feature type="transmembrane region" description="Helical" evidence="7">
    <location>
        <begin position="155"/>
        <end position="170"/>
    </location>
</feature>
<dbReference type="PANTHER" id="PTHR47371:SF3">
    <property type="entry name" value="PHOSPHOGLYCEROL TRANSFERASE I"/>
    <property type="match status" value="1"/>
</dbReference>
<dbReference type="SUPFAM" id="SSF53649">
    <property type="entry name" value="Alkaline phosphatase-like"/>
    <property type="match status" value="1"/>
</dbReference>
<dbReference type="InterPro" id="IPR000917">
    <property type="entry name" value="Sulfatase_N"/>
</dbReference>
<keyword evidence="5 7" id="KW-1133">Transmembrane helix</keyword>
<evidence type="ECO:0000256" key="3">
    <source>
        <dbReference type="ARBA" id="ARBA00022475"/>
    </source>
</evidence>
<dbReference type="Gene3D" id="3.40.720.10">
    <property type="entry name" value="Alkaline Phosphatase, subunit A"/>
    <property type="match status" value="1"/>
</dbReference>
<comment type="pathway">
    <text evidence="2">Cell wall biogenesis; lipoteichoic acid biosynthesis.</text>
</comment>
<evidence type="ECO:0000256" key="4">
    <source>
        <dbReference type="ARBA" id="ARBA00022692"/>
    </source>
</evidence>
<feature type="transmembrane region" description="Helical" evidence="7">
    <location>
        <begin position="129"/>
        <end position="148"/>
    </location>
</feature>
<evidence type="ECO:0000313" key="10">
    <source>
        <dbReference type="Proteomes" id="UP001589836"/>
    </source>
</evidence>
<keyword evidence="6 7" id="KW-0472">Membrane</keyword>
<name>A0ABV6LSL7_9BACI</name>
<dbReference type="Proteomes" id="UP001589836">
    <property type="component" value="Unassembled WGS sequence"/>
</dbReference>
<proteinExistence type="predicted"/>
<keyword evidence="3" id="KW-1003">Cell membrane</keyword>
<dbReference type="PANTHER" id="PTHR47371">
    <property type="entry name" value="LIPOTEICHOIC ACID SYNTHASE"/>
    <property type="match status" value="1"/>
</dbReference>
<comment type="subcellular location">
    <subcellularLocation>
        <location evidence="1">Cell membrane</location>
        <topology evidence="1">Multi-pass membrane protein</topology>
    </subcellularLocation>
</comment>
<evidence type="ECO:0000313" key="9">
    <source>
        <dbReference type="EMBL" id="MFC0525334.1"/>
    </source>
</evidence>
<feature type="domain" description="Sulfatase N-terminal" evidence="8">
    <location>
        <begin position="331"/>
        <end position="624"/>
    </location>
</feature>
<dbReference type="CDD" id="cd16015">
    <property type="entry name" value="LTA_synthase"/>
    <property type="match status" value="1"/>
</dbReference>
<evidence type="ECO:0000256" key="2">
    <source>
        <dbReference type="ARBA" id="ARBA00004936"/>
    </source>
</evidence>
<feature type="transmembrane region" description="Helical" evidence="7">
    <location>
        <begin position="12"/>
        <end position="31"/>
    </location>
</feature>
<gene>
    <name evidence="9" type="ORF">ACFFGV_17260</name>
</gene>
<evidence type="ECO:0000259" key="8">
    <source>
        <dbReference type="Pfam" id="PF00884"/>
    </source>
</evidence>
<keyword evidence="4 7" id="KW-0812">Transmembrane</keyword>
<protein>
    <submittedName>
        <fullName evidence="9">LTA synthase family protein</fullName>
    </submittedName>
</protein>
<feature type="transmembrane region" description="Helical" evidence="7">
    <location>
        <begin position="231"/>
        <end position="251"/>
    </location>
</feature>
<keyword evidence="10" id="KW-1185">Reference proteome</keyword>
<dbReference type="EMBL" id="JBHLTP010000013">
    <property type="protein sequence ID" value="MFC0525334.1"/>
    <property type="molecule type" value="Genomic_DNA"/>
</dbReference>